<dbReference type="Gene3D" id="2.60.120.10">
    <property type="entry name" value="Jelly Rolls"/>
    <property type="match status" value="1"/>
</dbReference>
<dbReference type="EMBL" id="UINC01015574">
    <property type="protein sequence ID" value="SVA65486.1"/>
    <property type="molecule type" value="Genomic_DNA"/>
</dbReference>
<evidence type="ECO:0000313" key="1">
    <source>
        <dbReference type="EMBL" id="SVA65486.1"/>
    </source>
</evidence>
<accession>A0A381XL41</accession>
<sequence length="173" mass="19197">MSVARAMRVCAESPDHESAAHGFAEDIGSANPKSPPAATIMVSAELCKARDTRLARQLLDFSHHLPWTESPRTPDMGNRIALCSFNDLFDFKHHTAGLLYLDPELAYPEHSHPPPELYLTLSGTASWRYGGSTEYRTVSAGNLLYNNPLDLHGVRSNDTPLLALFLLWHNETN</sequence>
<dbReference type="GO" id="GO:0047869">
    <property type="term" value="F:dimethylpropiothetin dethiomethylase activity"/>
    <property type="evidence" value="ECO:0007669"/>
    <property type="project" value="InterPro"/>
</dbReference>
<organism evidence="1">
    <name type="scientific">marine metagenome</name>
    <dbReference type="NCBI Taxonomy" id="408172"/>
    <lineage>
        <taxon>unclassified sequences</taxon>
        <taxon>metagenomes</taxon>
        <taxon>ecological metagenomes</taxon>
    </lineage>
</organism>
<dbReference type="InterPro" id="IPR014710">
    <property type="entry name" value="RmlC-like_jellyroll"/>
</dbReference>
<dbReference type="InterPro" id="IPR031723">
    <property type="entry name" value="DMSP_lyase"/>
</dbReference>
<evidence type="ECO:0008006" key="2">
    <source>
        <dbReference type="Google" id="ProtNLM"/>
    </source>
</evidence>
<dbReference type="InterPro" id="IPR011051">
    <property type="entry name" value="RmlC_Cupin_sf"/>
</dbReference>
<name>A0A381XL41_9ZZZZ</name>
<protein>
    <recommendedName>
        <fullName evidence="2">Cupin 2 conserved barrel domain-containing protein</fullName>
    </recommendedName>
</protein>
<gene>
    <name evidence="1" type="ORF">METZ01_LOCUS118340</name>
</gene>
<dbReference type="Pfam" id="PF16867">
    <property type="entry name" value="DMSP_lyase"/>
    <property type="match status" value="1"/>
</dbReference>
<reference evidence="1" key="1">
    <citation type="submission" date="2018-05" db="EMBL/GenBank/DDBJ databases">
        <authorList>
            <person name="Lanie J.A."/>
            <person name="Ng W.-L."/>
            <person name="Kazmierczak K.M."/>
            <person name="Andrzejewski T.M."/>
            <person name="Davidsen T.M."/>
            <person name="Wayne K.J."/>
            <person name="Tettelin H."/>
            <person name="Glass J.I."/>
            <person name="Rusch D."/>
            <person name="Podicherti R."/>
            <person name="Tsui H.-C.T."/>
            <person name="Winkler M.E."/>
        </authorList>
    </citation>
    <scope>NUCLEOTIDE SEQUENCE</scope>
</reference>
<dbReference type="SUPFAM" id="SSF51182">
    <property type="entry name" value="RmlC-like cupins"/>
    <property type="match status" value="1"/>
</dbReference>
<proteinExistence type="predicted"/>
<dbReference type="AlphaFoldDB" id="A0A381XL41"/>